<dbReference type="AlphaFoldDB" id="A0AAD5YV61"/>
<evidence type="ECO:0000259" key="2">
    <source>
        <dbReference type="Pfam" id="PF20415"/>
    </source>
</evidence>
<protein>
    <recommendedName>
        <fullName evidence="2">DUF6699 domain-containing protein</fullName>
    </recommendedName>
</protein>
<organism evidence="3 4">
    <name type="scientific">Leucocoprinus birnbaumii</name>
    <dbReference type="NCBI Taxonomy" id="56174"/>
    <lineage>
        <taxon>Eukaryota</taxon>
        <taxon>Fungi</taxon>
        <taxon>Dikarya</taxon>
        <taxon>Basidiomycota</taxon>
        <taxon>Agaricomycotina</taxon>
        <taxon>Agaricomycetes</taxon>
        <taxon>Agaricomycetidae</taxon>
        <taxon>Agaricales</taxon>
        <taxon>Agaricineae</taxon>
        <taxon>Agaricaceae</taxon>
        <taxon>Leucocoprinus</taxon>
    </lineage>
</organism>
<evidence type="ECO:0000256" key="1">
    <source>
        <dbReference type="SAM" id="MobiDB-lite"/>
    </source>
</evidence>
<gene>
    <name evidence="3" type="ORF">NP233_g4805</name>
</gene>
<accession>A0AAD5YV61</accession>
<dbReference type="Pfam" id="PF20415">
    <property type="entry name" value="DUF6699"/>
    <property type="match status" value="1"/>
</dbReference>
<reference evidence="3" key="1">
    <citation type="submission" date="2022-07" db="EMBL/GenBank/DDBJ databases">
        <title>Genome Sequence of Leucocoprinus birnbaumii.</title>
        <authorList>
            <person name="Buettner E."/>
        </authorList>
    </citation>
    <scope>NUCLEOTIDE SEQUENCE</scope>
    <source>
        <strain evidence="3">VT141</strain>
    </source>
</reference>
<evidence type="ECO:0000313" key="3">
    <source>
        <dbReference type="EMBL" id="KAJ3569807.1"/>
    </source>
</evidence>
<evidence type="ECO:0000313" key="4">
    <source>
        <dbReference type="Proteomes" id="UP001213000"/>
    </source>
</evidence>
<sequence>MPGKHVRFSRNNTVHPISSSLLPPPPPLTHDSHSPASTNSLLTPPDYSTPLPSSSSHKQHLMPPLQRSHSTYHSSSLRLHPLLEDTSSPELIYDVRLPPTQVGSKRRVITPEEFSDPATSPRTSSMTIFHKYLPWSIQVEPSGYSRSRGMHFVTVWDVLNAIHSSLRATISQRDYESLGKGSKHQSRVTKAYERRYGLQQRGSSSYQAEKMGGLRRVDYLVGFVKFMGLTPYKVEKGEYMLHTEL</sequence>
<dbReference type="InterPro" id="IPR046522">
    <property type="entry name" value="DUF6699"/>
</dbReference>
<dbReference type="Proteomes" id="UP001213000">
    <property type="component" value="Unassembled WGS sequence"/>
</dbReference>
<name>A0AAD5YV61_9AGAR</name>
<feature type="domain" description="DUF6699" evidence="2">
    <location>
        <begin position="91"/>
        <end position="231"/>
    </location>
</feature>
<proteinExistence type="predicted"/>
<keyword evidence="4" id="KW-1185">Reference proteome</keyword>
<comment type="caution">
    <text evidence="3">The sequence shown here is derived from an EMBL/GenBank/DDBJ whole genome shotgun (WGS) entry which is preliminary data.</text>
</comment>
<dbReference type="EMBL" id="JANIEX010000269">
    <property type="protein sequence ID" value="KAJ3569807.1"/>
    <property type="molecule type" value="Genomic_DNA"/>
</dbReference>
<feature type="region of interest" description="Disordered" evidence="1">
    <location>
        <begin position="1"/>
        <end position="73"/>
    </location>
</feature>